<dbReference type="EMBL" id="CM056741">
    <property type="protein sequence ID" value="KAJ8684192.1"/>
    <property type="molecule type" value="Genomic_DNA"/>
</dbReference>
<keyword evidence="2" id="KW-1185">Reference proteome</keyword>
<comment type="caution">
    <text evidence="1">The sequence shown here is derived from an EMBL/GenBank/DDBJ whole genome shotgun (WGS) entry which is preliminary data.</text>
</comment>
<proteinExistence type="predicted"/>
<sequence>WLIPIFWYGRNRDLKARDIYNTQPQDLSESLGARLESCWKRELEESSINKRKPLLRKAIQESFGWSFMFLGISTFLLALVVKMVQPIALTLLIRHFSRDSTSSSQQAYLYAFGIALTGLMENIMFCHTNYAARELGMRLRVACSSLIYKKIMKLSTSSLRHASGGLIMNLLSNDVVRFESVFLFLHYIWILPLQATLVVCLNWKSLGIASLAGVIAIALQTIPVQVYISKIIHALRKKVASRTDRRVLLMNEMINGIQVIKMYTWEPVFKQLIMTARRYELDVIGSVNYVKGATWSAFAYVSRTALFLTVLVHVLNGRIVTADTFFTIIVYYNTLQNTMAAFFPRALHFYAEARVSVKRIQEFLLLEDFENTVKPLGTNSDNVSVSVQKVNTSWMEESIDDTLNDVNVDITSAGFYAIVGPVGAGKSSFLKLITGELRANTGQVFIRGKISYASQEPWLFAASVRDNILFGELYCKEKYHRVTEACCLLEDFEQLPYGDRTLVGERGASLSGGQCARVNLARAVYRDADIYLLDDPLSAVDTRVGKRMFDECMNKYLKGKTRILVTHQVQLIKEVDGIILLEKGRIEYQGNYANFEKHHKYFKEINTSETPERSTEGDSSHGQIDQTPLDIPVESNRNDQTEPKETQELIAKGNMGGSLYWKFFKASRAYHLMVLLGLIFVVTQTSASGSDYWFAYWIRQESAKNRELAGIKEQIQDDVHNNLNVTDFTMKLQGNYLSSHLALTIFGVLVFGFVIGITGRNILLLKICKISNYNIHKMMIDCVLGAPMSFFDTNPSGRILNRFSKDTGAVDESLSTAFMEVSSCISAVLGVMIMVLIINWWMIFPMCIMLCLQSCINKIYLATARSVKRLEGNAKSPVLTHANSSISGLLTIRSCRAENLVCKEFDHLQNVHTATYSLVLSTITAYGFWIELLSIAFASTVTFSFITIDSQGISGEKVGLAITQVLMICGGLQHGMKMAAEMISQMIGVERLFQFTKLEQEGPFETEPGKKLPKTWPDKGEIIFDHVYLRYSEGADPVLKNLNFTVDSGIKVGIAGRTGAGKSSLISALFHLAKIEGKLYIDGVDINEIGLRDLRTKLSIIPQEPILFSASLRDNLDPFHEFEDADLWSALKDVELSDAFVSLDQSVEQSGGNFSAGQRQLLCLARAIIKKSKILVLDEATANVDPATDALIQKSIRSNFKDCTVLTIAHRLNTIMDSDKVLVMDNGEAVEYDHPHVLLSSQTSIFTSMVEQTGRSMSEHLKGVAKKAYLPSLD</sequence>
<reference evidence="1" key="1">
    <citation type="submission" date="2023-04" db="EMBL/GenBank/DDBJ databases">
        <title>A chromosome-level genome assembly of the parasitoid wasp Eretmocerus hayati.</title>
        <authorList>
            <person name="Zhong Y."/>
            <person name="Liu S."/>
            <person name="Liu Y."/>
        </authorList>
    </citation>
    <scope>NUCLEOTIDE SEQUENCE</scope>
    <source>
        <strain evidence="1">ZJU_SS_LIU_2023</strain>
    </source>
</reference>
<accession>A0ACC2PPC0</accession>
<gene>
    <name evidence="1" type="ORF">QAD02_019984</name>
</gene>
<evidence type="ECO:0000313" key="1">
    <source>
        <dbReference type="EMBL" id="KAJ8684192.1"/>
    </source>
</evidence>
<name>A0ACC2PPC0_9HYME</name>
<evidence type="ECO:0000313" key="2">
    <source>
        <dbReference type="Proteomes" id="UP001239111"/>
    </source>
</evidence>
<organism evidence="1 2">
    <name type="scientific">Eretmocerus hayati</name>
    <dbReference type="NCBI Taxonomy" id="131215"/>
    <lineage>
        <taxon>Eukaryota</taxon>
        <taxon>Metazoa</taxon>
        <taxon>Ecdysozoa</taxon>
        <taxon>Arthropoda</taxon>
        <taxon>Hexapoda</taxon>
        <taxon>Insecta</taxon>
        <taxon>Pterygota</taxon>
        <taxon>Neoptera</taxon>
        <taxon>Endopterygota</taxon>
        <taxon>Hymenoptera</taxon>
        <taxon>Apocrita</taxon>
        <taxon>Proctotrupomorpha</taxon>
        <taxon>Chalcidoidea</taxon>
        <taxon>Aphelinidae</taxon>
        <taxon>Aphelininae</taxon>
        <taxon>Eretmocerus</taxon>
    </lineage>
</organism>
<protein>
    <submittedName>
        <fullName evidence="1">Uncharacterized protein</fullName>
    </submittedName>
</protein>
<feature type="non-terminal residue" evidence="1">
    <location>
        <position position="1"/>
    </location>
</feature>
<dbReference type="Proteomes" id="UP001239111">
    <property type="component" value="Chromosome 1"/>
</dbReference>